<gene>
    <name evidence="2" type="ordered locus">HTH_0534</name>
</gene>
<reference evidence="2 3" key="1">
    <citation type="journal article" date="2010" name="J. Bacteriol.">
        <title>Complete genome sequence of the thermophilic, obligately chemolithoautotrophic hydrogen-oxidizing bacterium Hydrogenobacter thermophilus TK-6.</title>
        <authorList>
            <person name="Arai H."/>
            <person name="Kanbe H."/>
            <person name="Ishii M."/>
            <person name="Igarashi Y."/>
        </authorList>
    </citation>
    <scope>NUCLEOTIDE SEQUENCE [LARGE SCALE GENOMIC DNA]</scope>
    <source>
        <strain evidence="3">DSM 6534 / IAM 12695 / TK-6 [Tokyo]</strain>
    </source>
</reference>
<dbReference type="InterPro" id="IPR004843">
    <property type="entry name" value="Calcineurin-like_PHP"/>
</dbReference>
<organism evidence="2 3">
    <name type="scientific">Hydrogenobacter thermophilus (strain DSM 6534 / IAM 12695 / TK-6)</name>
    <dbReference type="NCBI Taxonomy" id="608538"/>
    <lineage>
        <taxon>Bacteria</taxon>
        <taxon>Pseudomonadati</taxon>
        <taxon>Aquificota</taxon>
        <taxon>Aquificia</taxon>
        <taxon>Aquificales</taxon>
        <taxon>Aquificaceae</taxon>
        <taxon>Hydrogenobacter</taxon>
    </lineage>
</organism>
<dbReference type="AlphaFoldDB" id="D3DGP5"/>
<dbReference type="Pfam" id="PF00149">
    <property type="entry name" value="Metallophos"/>
    <property type="match status" value="1"/>
</dbReference>
<name>D3DGP5_HYDTT</name>
<dbReference type="Proteomes" id="UP000002574">
    <property type="component" value="Chromosome"/>
</dbReference>
<dbReference type="EMBL" id="AP011112">
    <property type="protein sequence ID" value="BAI68997.1"/>
    <property type="molecule type" value="Genomic_DNA"/>
</dbReference>
<dbReference type="eggNOG" id="COG0639">
    <property type="taxonomic scope" value="Bacteria"/>
</dbReference>
<dbReference type="GO" id="GO:0016787">
    <property type="term" value="F:hydrolase activity"/>
    <property type="evidence" value="ECO:0007669"/>
    <property type="project" value="InterPro"/>
</dbReference>
<dbReference type="KEGG" id="hth:HTH_0534"/>
<dbReference type="OrthoDB" id="9802481at2"/>
<dbReference type="KEGG" id="hte:Hydth_0532"/>
<dbReference type="RefSeq" id="WP_012963179.1">
    <property type="nucleotide sequence ID" value="NC_013799.1"/>
</dbReference>
<dbReference type="Gene3D" id="3.60.21.10">
    <property type="match status" value="1"/>
</dbReference>
<dbReference type="SUPFAM" id="SSF56300">
    <property type="entry name" value="Metallo-dependent phosphatases"/>
    <property type="match status" value="1"/>
</dbReference>
<sequence>MEELVAKALELAREGLPSRRKLMEKLKVSEALAREIRAIVKYLMMKNGSEPISFDLNPVDIIDIPEPLDKNDRGPYRLKGYRRIGVISDVHFPYHDKTALKTALKKLYELEIDTLVMNGDIVDFYSVSFWERRPDRRNLQKERELALMAFDRIRKIFPDAEIIYKEGNHEERLARFLSRKAPELYDIEELQTDTFLRLKDFGIVYVKEKRRIEAGELDIIHGHEYRSFASVNIAISYLRKSFRNILIGHFHRRQEDTKKDIRDELSGAWVVGCLCDLKPDYSPNNEWTHGFAFVELFENKHFQVRNFLIQGEEVF</sequence>
<evidence type="ECO:0000313" key="3">
    <source>
        <dbReference type="Proteomes" id="UP000002574"/>
    </source>
</evidence>
<proteinExistence type="predicted"/>
<feature type="domain" description="Calcineurin-like phosphoesterase" evidence="1">
    <location>
        <begin position="83"/>
        <end position="224"/>
    </location>
</feature>
<evidence type="ECO:0000313" key="2">
    <source>
        <dbReference type="EMBL" id="BAI68997.1"/>
    </source>
</evidence>
<dbReference type="STRING" id="608538.HTH_0534"/>
<accession>D3DGP5</accession>
<keyword evidence="3" id="KW-1185">Reference proteome</keyword>
<evidence type="ECO:0000259" key="1">
    <source>
        <dbReference type="Pfam" id="PF00149"/>
    </source>
</evidence>
<dbReference type="InterPro" id="IPR029052">
    <property type="entry name" value="Metallo-depent_PP-like"/>
</dbReference>
<protein>
    <recommendedName>
        <fullName evidence="1">Calcineurin-like phosphoesterase domain-containing protein</fullName>
    </recommendedName>
</protein>